<sequence length="217" mass="24183">MGCYVLDIRWLLGHSDNIQLTIVPEYNVPWVDSRVHMGQKGGDLDDGGCSSYRTRRLLKTQDPTTAVSAFQMAVGQSGTSNKTVKLPKNYKLLVPYSCGPAKLVPASVYPTADHRRKSQALMSWNVTCTYSQFLASKNPSCCVSFSSFYSDTIKGCPACACGCQNKDTCVKQNYTDWTLVVQHPNLNNVTQVYSFEHKPVLPYDSINDTAMFYGLKY</sequence>
<dbReference type="EMBL" id="CM039431">
    <property type="protein sequence ID" value="KAI4335882.1"/>
    <property type="molecule type" value="Genomic_DNA"/>
</dbReference>
<evidence type="ECO:0000313" key="2">
    <source>
        <dbReference type="Proteomes" id="UP000828941"/>
    </source>
</evidence>
<gene>
    <name evidence="1" type="ORF">L6164_014482</name>
</gene>
<protein>
    <submittedName>
        <fullName evidence="1">Uncharacterized protein</fullName>
    </submittedName>
</protein>
<evidence type="ECO:0000313" key="1">
    <source>
        <dbReference type="EMBL" id="KAI4335882.1"/>
    </source>
</evidence>
<dbReference type="Proteomes" id="UP000828941">
    <property type="component" value="Chromosome 6"/>
</dbReference>
<reference evidence="1 2" key="1">
    <citation type="journal article" date="2022" name="DNA Res.">
        <title>Chromosomal-level genome assembly of the orchid tree Bauhinia variegata (Leguminosae; Cercidoideae) supports the allotetraploid origin hypothesis of Bauhinia.</title>
        <authorList>
            <person name="Zhong Y."/>
            <person name="Chen Y."/>
            <person name="Zheng D."/>
            <person name="Pang J."/>
            <person name="Liu Y."/>
            <person name="Luo S."/>
            <person name="Meng S."/>
            <person name="Qian L."/>
            <person name="Wei D."/>
            <person name="Dai S."/>
            <person name="Zhou R."/>
        </authorList>
    </citation>
    <scope>NUCLEOTIDE SEQUENCE [LARGE SCALE GENOMIC DNA]</scope>
    <source>
        <strain evidence="1">BV-YZ2020</strain>
    </source>
</reference>
<accession>A0ACB9NIX4</accession>
<name>A0ACB9NIX4_BAUVA</name>
<keyword evidence="2" id="KW-1185">Reference proteome</keyword>
<proteinExistence type="predicted"/>
<organism evidence="1 2">
    <name type="scientific">Bauhinia variegata</name>
    <name type="common">Purple orchid tree</name>
    <name type="synonym">Phanera variegata</name>
    <dbReference type="NCBI Taxonomy" id="167791"/>
    <lineage>
        <taxon>Eukaryota</taxon>
        <taxon>Viridiplantae</taxon>
        <taxon>Streptophyta</taxon>
        <taxon>Embryophyta</taxon>
        <taxon>Tracheophyta</taxon>
        <taxon>Spermatophyta</taxon>
        <taxon>Magnoliopsida</taxon>
        <taxon>eudicotyledons</taxon>
        <taxon>Gunneridae</taxon>
        <taxon>Pentapetalae</taxon>
        <taxon>rosids</taxon>
        <taxon>fabids</taxon>
        <taxon>Fabales</taxon>
        <taxon>Fabaceae</taxon>
        <taxon>Cercidoideae</taxon>
        <taxon>Cercideae</taxon>
        <taxon>Bauhiniinae</taxon>
        <taxon>Bauhinia</taxon>
    </lineage>
</organism>
<comment type="caution">
    <text evidence="1">The sequence shown here is derived from an EMBL/GenBank/DDBJ whole genome shotgun (WGS) entry which is preliminary data.</text>
</comment>